<dbReference type="Pfam" id="PF04307">
    <property type="entry name" value="YdjM"/>
    <property type="match status" value="1"/>
</dbReference>
<dbReference type="InterPro" id="IPR053170">
    <property type="entry name" value="Transcription_regulator"/>
</dbReference>
<keyword evidence="1" id="KW-1133">Transmembrane helix</keyword>
<feature type="transmembrane region" description="Helical" evidence="1">
    <location>
        <begin position="90"/>
        <end position="112"/>
    </location>
</feature>
<feature type="transmembrane region" description="Helical" evidence="1">
    <location>
        <begin position="159"/>
        <end position="178"/>
    </location>
</feature>
<gene>
    <name evidence="2" type="ORF">KMW28_16845</name>
</gene>
<dbReference type="GO" id="GO:0016787">
    <property type="term" value="F:hydrolase activity"/>
    <property type="evidence" value="ECO:0007669"/>
    <property type="project" value="UniProtKB-KW"/>
</dbReference>
<evidence type="ECO:0000256" key="1">
    <source>
        <dbReference type="SAM" id="Phobius"/>
    </source>
</evidence>
<name>A0AAX1N5I9_9BACT</name>
<sequence>MDSLTQIVLGAAVGEAVLGKKIGNKAPIYGAIAGTIPDLDVLANPFLDAVQQLHFHRSISHSLIIQLLISPLFGYLFYKMNGKNKDTFKDWTLLVFLGFTTHSLLDTCTTWGTQLFWPFSHYGFATYSVFVVDPHYTLPFMVCLIWAMFLPKDNYKRTLLNYIGIIVSTSYLLLGFVFQQHARTVFTEALTEQGIPFSEDRMIVKTTPLNIFLWSASIDSQDKYYTGFYSIFDSDKNVNFQSLEKHHELLQEVEQTEKLKDLLYITKGYYTIEKVDDHTYNINDLRFGSFDGWKGKGEGKIVFVYEMKLENDPNNPSKKLQVFTQKSYKKVQGLDYFKQYFKRVYGNKTHITTPSNAKES</sequence>
<evidence type="ECO:0000313" key="2">
    <source>
        <dbReference type="EMBL" id="QWG01312.1"/>
    </source>
</evidence>
<dbReference type="RefSeq" id="WP_169662815.1">
    <property type="nucleotide sequence ID" value="NZ_CP076132.1"/>
</dbReference>
<reference evidence="2 3" key="1">
    <citation type="submission" date="2021-05" db="EMBL/GenBank/DDBJ databases">
        <title>Comparative genomic studies on the polysaccharide-degrading batcterial strains of the Flammeovirga genus.</title>
        <authorList>
            <person name="Zewei F."/>
            <person name="Zheng Z."/>
            <person name="Yu L."/>
            <person name="Ruyue G."/>
            <person name="Yanhong M."/>
            <person name="Yuanyuan C."/>
            <person name="Jingyan G."/>
            <person name="Wenjun H."/>
        </authorList>
    </citation>
    <scope>NUCLEOTIDE SEQUENCE [LARGE SCALE GENOMIC DNA]</scope>
    <source>
        <strain evidence="2 3">NBRC:100898</strain>
    </source>
</reference>
<keyword evidence="1" id="KW-0812">Transmembrane</keyword>
<dbReference type="KEGG" id="fya:KMW28_16845"/>
<accession>A0AAX1N5I9</accession>
<evidence type="ECO:0000313" key="3">
    <source>
        <dbReference type="Proteomes" id="UP000678679"/>
    </source>
</evidence>
<keyword evidence="3" id="KW-1185">Reference proteome</keyword>
<feature type="transmembrane region" description="Helical" evidence="1">
    <location>
        <begin position="59"/>
        <end position="78"/>
    </location>
</feature>
<protein>
    <submittedName>
        <fullName evidence="2">Metal-dependent hydrolase</fullName>
    </submittedName>
</protein>
<feature type="transmembrane region" description="Helical" evidence="1">
    <location>
        <begin position="124"/>
        <end position="147"/>
    </location>
</feature>
<organism evidence="2 3">
    <name type="scientific">Flammeovirga yaeyamensis</name>
    <dbReference type="NCBI Taxonomy" id="367791"/>
    <lineage>
        <taxon>Bacteria</taxon>
        <taxon>Pseudomonadati</taxon>
        <taxon>Bacteroidota</taxon>
        <taxon>Cytophagia</taxon>
        <taxon>Cytophagales</taxon>
        <taxon>Flammeovirgaceae</taxon>
        <taxon>Flammeovirga</taxon>
    </lineage>
</organism>
<keyword evidence="2" id="KW-0378">Hydrolase</keyword>
<proteinExistence type="predicted"/>
<dbReference type="PANTHER" id="PTHR40031:SF1">
    <property type="entry name" value="MEMBRANE-BOUND METAL-DEPENDENT HYDROLASE"/>
    <property type="match status" value="1"/>
</dbReference>
<dbReference type="PANTHER" id="PTHR40031">
    <property type="entry name" value="HYPOTHETICAL MEMBRANE SPANNING PROTEIN"/>
    <property type="match status" value="1"/>
</dbReference>
<dbReference type="EMBL" id="CP076132">
    <property type="protein sequence ID" value="QWG01312.1"/>
    <property type="molecule type" value="Genomic_DNA"/>
</dbReference>
<dbReference type="Proteomes" id="UP000678679">
    <property type="component" value="Chromosome 1"/>
</dbReference>
<dbReference type="InterPro" id="IPR007404">
    <property type="entry name" value="YdjM-like"/>
</dbReference>
<keyword evidence="1" id="KW-0472">Membrane</keyword>
<dbReference type="AlphaFoldDB" id="A0AAX1N5I9"/>